<dbReference type="PANTHER" id="PTHR22589">
    <property type="entry name" value="CARNITINE O-ACYLTRANSFERASE"/>
    <property type="match status" value="1"/>
</dbReference>
<evidence type="ECO:0000313" key="9">
    <source>
        <dbReference type="EMBL" id="GFS44624.1"/>
    </source>
</evidence>
<dbReference type="Proteomes" id="UP000887013">
    <property type="component" value="Unassembled WGS sequence"/>
</dbReference>
<dbReference type="Gene3D" id="3.30.559.10">
    <property type="entry name" value="Chloramphenicol acetyltransferase-like domain"/>
    <property type="match status" value="1"/>
</dbReference>
<dbReference type="Pfam" id="PF00755">
    <property type="entry name" value="Carn_acyltransf"/>
    <property type="match status" value="1"/>
</dbReference>
<reference evidence="9" key="1">
    <citation type="submission" date="2020-08" db="EMBL/GenBank/DDBJ databases">
        <title>Multicomponent nature underlies the extraordinary mechanical properties of spider dragline silk.</title>
        <authorList>
            <person name="Kono N."/>
            <person name="Nakamura H."/>
            <person name="Mori M."/>
            <person name="Yoshida Y."/>
            <person name="Ohtoshi R."/>
            <person name="Malay A.D."/>
            <person name="Moran D.A.P."/>
            <person name="Tomita M."/>
            <person name="Numata K."/>
            <person name="Arakawa K."/>
        </authorList>
    </citation>
    <scope>NUCLEOTIDE SEQUENCE</scope>
</reference>
<dbReference type="EC" id="2.3.1.6" evidence="5"/>
<evidence type="ECO:0000256" key="3">
    <source>
        <dbReference type="ARBA" id="ARBA00022979"/>
    </source>
</evidence>
<feature type="domain" description="Choline/carnitine acyltransferase" evidence="8">
    <location>
        <begin position="56"/>
        <end position="647"/>
    </location>
</feature>
<proteinExistence type="inferred from homology"/>
<evidence type="ECO:0000256" key="5">
    <source>
        <dbReference type="ARBA" id="ARBA00039091"/>
    </source>
</evidence>
<evidence type="ECO:0000256" key="1">
    <source>
        <dbReference type="ARBA" id="ARBA00005232"/>
    </source>
</evidence>
<dbReference type="InterPro" id="IPR042231">
    <property type="entry name" value="Cho/carn_acyl_trans_2"/>
</dbReference>
<dbReference type="InterPro" id="IPR039551">
    <property type="entry name" value="Cho/carn_acyl_trans"/>
</dbReference>
<evidence type="ECO:0000259" key="8">
    <source>
        <dbReference type="Pfam" id="PF00755"/>
    </source>
</evidence>
<keyword evidence="10" id="KW-1185">Reference proteome</keyword>
<comment type="similarity">
    <text evidence="1">Belongs to the carnitine/choline acetyltransferase family.</text>
</comment>
<dbReference type="GO" id="GO:0005737">
    <property type="term" value="C:cytoplasm"/>
    <property type="evidence" value="ECO:0007669"/>
    <property type="project" value="TreeGrafter"/>
</dbReference>
<evidence type="ECO:0000256" key="7">
    <source>
        <dbReference type="PIRSR" id="PIRSR600542-1"/>
    </source>
</evidence>
<dbReference type="EMBL" id="BMAW01044437">
    <property type="protein sequence ID" value="GFS44624.1"/>
    <property type="molecule type" value="Genomic_DNA"/>
</dbReference>
<comment type="caution">
    <text evidence="9">The sequence shown here is derived from an EMBL/GenBank/DDBJ whole genome shotgun (WGS) entry which is preliminary data.</text>
</comment>
<keyword evidence="2" id="KW-0808">Transferase</keyword>
<dbReference type="GO" id="GO:0007274">
    <property type="term" value="P:neuromuscular synaptic transmission"/>
    <property type="evidence" value="ECO:0007669"/>
    <property type="project" value="TreeGrafter"/>
</dbReference>
<organism evidence="9 10">
    <name type="scientific">Nephila pilipes</name>
    <name type="common">Giant wood spider</name>
    <name type="synonym">Nephila maculata</name>
    <dbReference type="NCBI Taxonomy" id="299642"/>
    <lineage>
        <taxon>Eukaryota</taxon>
        <taxon>Metazoa</taxon>
        <taxon>Ecdysozoa</taxon>
        <taxon>Arthropoda</taxon>
        <taxon>Chelicerata</taxon>
        <taxon>Arachnida</taxon>
        <taxon>Araneae</taxon>
        <taxon>Araneomorphae</taxon>
        <taxon>Entelegynae</taxon>
        <taxon>Araneoidea</taxon>
        <taxon>Nephilidae</taxon>
        <taxon>Nephila</taxon>
    </lineage>
</organism>
<evidence type="ECO:0000256" key="2">
    <source>
        <dbReference type="ARBA" id="ARBA00022679"/>
    </source>
</evidence>
<dbReference type="OrthoDB" id="6435187at2759"/>
<dbReference type="InterPro" id="IPR000542">
    <property type="entry name" value="Carn_acyl_trans"/>
</dbReference>
<evidence type="ECO:0000256" key="4">
    <source>
        <dbReference type="ARBA" id="ARBA00023315"/>
    </source>
</evidence>
<sequence length="674" mass="76428">MDFNIFNPGKRLDVEVYPAFYWPTLYSIDLEIGAGAPERHLLTPVPFSRQELPHQPVPDLSRTLSRYLAGLRAVVPASQCDATRQILEQFRQAPGPTLQEELSHLASNVDNWATHFWLDDMYLKNPIPLPINSSPFFLLPKQTFHSTNDQLRFAAKIILFALDYKKKIDSNELPPDVVPSRGGKNTHLCMDTYHHFFTAYRRPGEQKDELVMSDQQENSHAWHVVVACKNQFFSVQVKAPDSEDLPTEETLVDQMRQIIQMTKDKENTQPPVGLLTTENRQTWAKLRHKMLKRNVNSVSLSVLENCLFVVCLDEGTRTGPSYSTIRKDSTTLELTTMAGHVLHGSGTDAGTANRWYDKFLQAIVTRDGVVGFVVEHSASEGITVLRFCEEFLQSISSEVSENGTGAVTTLSSFRLPTALNWEIDDEVCFAIQESSKKMNKLCNDLDLFVHRFTKYGKDFIKKHKMSPDAFIQVALQLTYYKVHHKLVSTYESASLRRFYKGRVDNIRAATAEALAWVKAMCDSQQVIEETKVSLFQDCIKKQTEILLYTVNGEGPDNHLLALREIAKDKNYPDLLIFQDKSYWEFLNFRLSTSQLPSKYGVLVGYGPVVPDGYGCSYNPCEDHIDFCVSSFFSSKETSSDFFALSLEASLLNMGEICDKISQMELEAKQSSSTQ</sequence>
<gene>
    <name evidence="9" type="primary">chat</name>
    <name evidence="9" type="ORF">NPIL_498411</name>
</gene>
<dbReference type="AlphaFoldDB" id="A0A8X6MCQ8"/>
<feature type="active site" description="Proton acceptor" evidence="7">
    <location>
        <position position="376"/>
    </location>
</feature>
<dbReference type="SUPFAM" id="SSF52777">
    <property type="entry name" value="CoA-dependent acyltransferases"/>
    <property type="match status" value="2"/>
</dbReference>
<name>A0A8X6MCQ8_NEPPI</name>
<dbReference type="GO" id="GO:0004102">
    <property type="term" value="F:choline O-acetyltransferase activity"/>
    <property type="evidence" value="ECO:0007669"/>
    <property type="project" value="UniProtKB-EC"/>
</dbReference>
<evidence type="ECO:0000256" key="6">
    <source>
        <dbReference type="ARBA" id="ARBA00040495"/>
    </source>
</evidence>
<dbReference type="Gene3D" id="3.30.559.70">
    <property type="entry name" value="Choline/Carnitine o-acyltransferase, domain 2"/>
    <property type="match status" value="1"/>
</dbReference>
<dbReference type="GO" id="GO:0008292">
    <property type="term" value="P:acetylcholine biosynthetic process"/>
    <property type="evidence" value="ECO:0007669"/>
    <property type="project" value="TreeGrafter"/>
</dbReference>
<protein>
    <recommendedName>
        <fullName evidence="6">Choline O-acetyltransferase</fullName>
        <ecNumber evidence="5">2.3.1.6</ecNumber>
    </recommendedName>
</protein>
<dbReference type="GO" id="GO:0043005">
    <property type="term" value="C:neuron projection"/>
    <property type="evidence" value="ECO:0007669"/>
    <property type="project" value="TreeGrafter"/>
</dbReference>
<keyword evidence="4" id="KW-0012">Acyltransferase</keyword>
<evidence type="ECO:0000313" key="10">
    <source>
        <dbReference type="Proteomes" id="UP000887013"/>
    </source>
</evidence>
<dbReference type="GO" id="GO:0045202">
    <property type="term" value="C:synapse"/>
    <property type="evidence" value="ECO:0007669"/>
    <property type="project" value="GOC"/>
</dbReference>
<dbReference type="InterPro" id="IPR023213">
    <property type="entry name" value="CAT-like_dom_sf"/>
</dbReference>
<accession>A0A8X6MCQ8</accession>
<keyword evidence="3" id="KW-0530">Neurotransmitter biosynthesis</keyword>
<dbReference type="PANTHER" id="PTHR22589:SF14">
    <property type="entry name" value="CHOLINE O-ACETYLTRANSFERASE"/>
    <property type="match status" value="1"/>
</dbReference>